<accession>A0A4Q9RBS7</accession>
<gene>
    <name evidence="2" type="ORF">DNJ96_09430</name>
</gene>
<keyword evidence="1" id="KW-0472">Membrane</keyword>
<dbReference type="EMBL" id="QJUP01000010">
    <property type="protein sequence ID" value="TBU97290.1"/>
    <property type="molecule type" value="Genomic_DNA"/>
</dbReference>
<dbReference type="RefSeq" id="WP_131187556.1">
    <property type="nucleotide sequence ID" value="NZ_QJUP01000010.1"/>
</dbReference>
<evidence type="ECO:0000313" key="2">
    <source>
        <dbReference type="EMBL" id="TBU97290.1"/>
    </source>
</evidence>
<evidence type="ECO:0008006" key="4">
    <source>
        <dbReference type="Google" id="ProtNLM"/>
    </source>
</evidence>
<reference evidence="2 3" key="1">
    <citation type="submission" date="2018-06" db="EMBL/GenBank/DDBJ databases">
        <title>Three novel Pseudomonas species isolated from symptomatic oak.</title>
        <authorList>
            <person name="Bueno-Gonzalez V."/>
            <person name="Brady C."/>
        </authorList>
    </citation>
    <scope>NUCLEOTIDE SEQUENCE [LARGE SCALE GENOMIC DNA]</scope>
    <source>
        <strain evidence="2 3">P17C</strain>
    </source>
</reference>
<comment type="caution">
    <text evidence="2">The sequence shown here is derived from an EMBL/GenBank/DDBJ whole genome shotgun (WGS) entry which is preliminary data.</text>
</comment>
<proteinExistence type="predicted"/>
<evidence type="ECO:0000313" key="3">
    <source>
        <dbReference type="Proteomes" id="UP000292639"/>
    </source>
</evidence>
<keyword evidence="1" id="KW-1133">Transmembrane helix</keyword>
<dbReference type="InterPro" id="IPR021333">
    <property type="entry name" value="DUF2946"/>
</dbReference>
<evidence type="ECO:0000256" key="1">
    <source>
        <dbReference type="SAM" id="Phobius"/>
    </source>
</evidence>
<dbReference type="Pfam" id="PF11162">
    <property type="entry name" value="DUF2946"/>
    <property type="match status" value="1"/>
</dbReference>
<dbReference type="Proteomes" id="UP000292639">
    <property type="component" value="Unassembled WGS sequence"/>
</dbReference>
<organism evidence="2 3">
    <name type="scientific">Stutzerimonas kirkiae</name>
    <dbReference type="NCBI Taxonomy" id="2211392"/>
    <lineage>
        <taxon>Bacteria</taxon>
        <taxon>Pseudomonadati</taxon>
        <taxon>Pseudomonadota</taxon>
        <taxon>Gammaproteobacteria</taxon>
        <taxon>Pseudomonadales</taxon>
        <taxon>Pseudomonadaceae</taxon>
        <taxon>Stutzerimonas</taxon>
    </lineage>
</organism>
<name>A0A4Q9RBS7_9GAMM</name>
<feature type="transmembrane region" description="Helical" evidence="1">
    <location>
        <begin position="12"/>
        <end position="30"/>
    </location>
</feature>
<dbReference type="AlphaFoldDB" id="A0A4Q9RBS7"/>
<keyword evidence="1" id="KW-0812">Transmembrane</keyword>
<keyword evidence="3" id="KW-1185">Reference proteome</keyword>
<feature type="non-terminal residue" evidence="2">
    <location>
        <position position="117"/>
    </location>
</feature>
<protein>
    <recommendedName>
        <fullName evidence="4">DUF2946 domain-containing protein</fullName>
    </recommendedName>
</protein>
<sequence>MSRLQVSRHSKGLAWLGLCAMLLIYTGPLLSQMQQAGHAEHHAAAGHHHAGHGHHTPERYTLASALDACGYCTLLLSSPALGSSRPCLPTCPIHGRTLPPAPYRIISTTAPFPRALP</sequence>